<dbReference type="OrthoDB" id="5525831at2"/>
<evidence type="ECO:0000313" key="3">
    <source>
        <dbReference type="Proteomes" id="UP000037046"/>
    </source>
</evidence>
<dbReference type="InterPro" id="IPR010342">
    <property type="entry name" value="DUF938"/>
</dbReference>
<evidence type="ECO:0000313" key="2">
    <source>
        <dbReference type="EMBL" id="KNX42048.1"/>
    </source>
</evidence>
<proteinExistence type="predicted"/>
<dbReference type="InterPro" id="IPR029063">
    <property type="entry name" value="SAM-dependent_MTases_sf"/>
</dbReference>
<evidence type="ECO:0000256" key="1">
    <source>
        <dbReference type="SAM" id="MobiDB-lite"/>
    </source>
</evidence>
<dbReference type="STRING" id="74031.SAMN04488077_11445"/>
<accession>A0A0L6CX56</accession>
<dbReference type="Pfam" id="PF06080">
    <property type="entry name" value="DUF938"/>
    <property type="match status" value="1"/>
</dbReference>
<name>A0A0L6CX56_9RHOB</name>
<reference evidence="3" key="1">
    <citation type="submission" date="2015-07" db="EMBL/GenBank/DDBJ databases">
        <title>Draft Genome Sequence of Roseovarius tolerans EL-164, a producer of N-Acylated Alanine Methyl Esters (NAMEs).</title>
        <authorList>
            <person name="Voget S."/>
            <person name="Bruns H."/>
            <person name="Wagner-Doebler I."/>
            <person name="Schulz S."/>
            <person name="Daniel R."/>
        </authorList>
    </citation>
    <scope>NUCLEOTIDE SEQUENCE [LARGE SCALE GENOMIC DNA]</scope>
    <source>
        <strain evidence="3">EL-164</strain>
    </source>
</reference>
<dbReference type="EMBL" id="LGVV01000013">
    <property type="protein sequence ID" value="KNX42048.1"/>
    <property type="molecule type" value="Genomic_DNA"/>
</dbReference>
<sequence length="219" mass="22937">MNGPRPLPPSASVAHPGEGAKLHAPSAERNSAAIAAALCEIAPKTGRALEIASGTGQHVVAFAAAMPGLIWQPTEIDPARRASIDAYVAEAGLPNLRAAMALDATEADWGKAQAGQALIVLINLLHLISTPEACQIIAEAAQALAPGERFALYGPFLRDGQATSEGDARFHASLRAQDPAIGYKDLAEVEEWLREAGLTLHPVRHMPANNLFLAAERPG</sequence>
<dbReference type="Gene3D" id="3.40.50.150">
    <property type="entry name" value="Vaccinia Virus protein VP39"/>
    <property type="match status" value="1"/>
</dbReference>
<protein>
    <recommendedName>
        <fullName evidence="4">Methyltransferase</fullName>
    </recommendedName>
</protein>
<dbReference type="PANTHER" id="PTHR20974">
    <property type="entry name" value="UPF0585 PROTEIN CG18661"/>
    <property type="match status" value="1"/>
</dbReference>
<organism evidence="2 3">
    <name type="scientific">Roseovarius tolerans</name>
    <dbReference type="NCBI Taxonomy" id="74031"/>
    <lineage>
        <taxon>Bacteria</taxon>
        <taxon>Pseudomonadati</taxon>
        <taxon>Pseudomonadota</taxon>
        <taxon>Alphaproteobacteria</taxon>
        <taxon>Rhodobacterales</taxon>
        <taxon>Roseobacteraceae</taxon>
        <taxon>Roseovarius</taxon>
    </lineage>
</organism>
<gene>
    <name evidence="2" type="ORF">ROTO_13890</name>
</gene>
<comment type="caution">
    <text evidence="2">The sequence shown here is derived from an EMBL/GenBank/DDBJ whole genome shotgun (WGS) entry which is preliminary data.</text>
</comment>
<dbReference type="RefSeq" id="WP_050662300.1">
    <property type="nucleotide sequence ID" value="NZ_CP118494.1"/>
</dbReference>
<dbReference type="PANTHER" id="PTHR20974:SF0">
    <property type="entry name" value="UPF0585 PROTEIN CG18661"/>
    <property type="match status" value="1"/>
</dbReference>
<dbReference type="PATRIC" id="fig|74031.6.peg.1417"/>
<keyword evidence="3" id="KW-1185">Reference proteome</keyword>
<dbReference type="SUPFAM" id="SSF53335">
    <property type="entry name" value="S-adenosyl-L-methionine-dependent methyltransferases"/>
    <property type="match status" value="1"/>
</dbReference>
<evidence type="ECO:0008006" key="4">
    <source>
        <dbReference type="Google" id="ProtNLM"/>
    </source>
</evidence>
<dbReference type="AlphaFoldDB" id="A0A0L6CX56"/>
<dbReference type="Proteomes" id="UP000037046">
    <property type="component" value="Unassembled WGS sequence"/>
</dbReference>
<feature type="region of interest" description="Disordered" evidence="1">
    <location>
        <begin position="1"/>
        <end position="22"/>
    </location>
</feature>